<evidence type="ECO:0000313" key="3">
    <source>
        <dbReference type="EMBL" id="MCD2192340.1"/>
    </source>
</evidence>
<keyword evidence="1" id="KW-0472">Membrane</keyword>
<keyword evidence="1" id="KW-0812">Transmembrane</keyword>
<feature type="transmembrane region" description="Helical" evidence="1">
    <location>
        <begin position="85"/>
        <end position="105"/>
    </location>
</feature>
<keyword evidence="3" id="KW-0540">Nuclease</keyword>
<organism evidence="3 4">
    <name type="scientific">Actinomycetospora endophytica</name>
    <dbReference type="NCBI Taxonomy" id="2291215"/>
    <lineage>
        <taxon>Bacteria</taxon>
        <taxon>Bacillati</taxon>
        <taxon>Actinomycetota</taxon>
        <taxon>Actinomycetes</taxon>
        <taxon>Pseudonocardiales</taxon>
        <taxon>Pseudonocardiaceae</taxon>
        <taxon>Actinomycetospora</taxon>
    </lineage>
</organism>
<feature type="transmembrane region" description="Helical" evidence="1">
    <location>
        <begin position="54"/>
        <end position="78"/>
    </location>
</feature>
<reference evidence="3 4" key="1">
    <citation type="submission" date="2021-11" db="EMBL/GenBank/DDBJ databases">
        <title>Draft genome sequence of Actinomycetospora sp. SF1 isolated from the rhizosphere soil.</title>
        <authorList>
            <person name="Duangmal K."/>
            <person name="Chantavorakit T."/>
        </authorList>
    </citation>
    <scope>NUCLEOTIDE SEQUENCE [LARGE SCALE GENOMIC DNA]</scope>
    <source>
        <strain evidence="3 4">TBRC 5722</strain>
    </source>
</reference>
<proteinExistence type="predicted"/>
<dbReference type="Pfam" id="PF03372">
    <property type="entry name" value="Exo_endo_phos"/>
    <property type="match status" value="1"/>
</dbReference>
<gene>
    <name evidence="3" type="ORF">LQ327_02875</name>
</gene>
<keyword evidence="3" id="KW-0255">Endonuclease</keyword>
<dbReference type="InterPro" id="IPR036691">
    <property type="entry name" value="Endo/exonu/phosph_ase_sf"/>
</dbReference>
<evidence type="ECO:0000259" key="2">
    <source>
        <dbReference type="Pfam" id="PF03372"/>
    </source>
</evidence>
<keyword evidence="1" id="KW-1133">Transmembrane helix</keyword>
<evidence type="ECO:0000313" key="4">
    <source>
        <dbReference type="Proteomes" id="UP001199469"/>
    </source>
</evidence>
<evidence type="ECO:0000256" key="1">
    <source>
        <dbReference type="SAM" id="Phobius"/>
    </source>
</evidence>
<dbReference type="GO" id="GO:0004519">
    <property type="term" value="F:endonuclease activity"/>
    <property type="evidence" value="ECO:0007669"/>
    <property type="project" value="UniProtKB-KW"/>
</dbReference>
<dbReference type="RefSeq" id="WP_230730017.1">
    <property type="nucleotide sequence ID" value="NZ_JAJNDB010000001.1"/>
</dbReference>
<keyword evidence="3" id="KW-0378">Hydrolase</keyword>
<accession>A0ABS8P267</accession>
<feature type="domain" description="Endonuclease/exonuclease/phosphatase" evidence="2">
    <location>
        <begin position="120"/>
        <end position="327"/>
    </location>
</feature>
<sequence>MTWTRDAADPPTGPIRMRRRGPRPSRVLVGVLVVAAVALVLVPDRLGLDGVLPIVGFVLVRAPATVLVVVLALLALAVRARWWPTVVPVLLVAAISVVALLPRVLPDGPGPDPGPDLVVMTLNVDRGSADVGELARLVYLHRPDVVVLPEAGEPFRTRLAPLVADLGYRSWSSTPATAPDAVGTTILAGPSLGPVRADVVRDVSFPWLQISGGALGPTRLVGVHLASPVPTLLDAWPKELGDLQRWCAPGAGPAAVVGDLNATADIAAYRSGTAGCTDAGDAAGKGLLATWPTATPRLLGAQLDHVLAGGGVGVDGFDVVEVPGTDHRGVLATVHTVA</sequence>
<dbReference type="SUPFAM" id="SSF56219">
    <property type="entry name" value="DNase I-like"/>
    <property type="match status" value="1"/>
</dbReference>
<feature type="transmembrane region" description="Helical" evidence="1">
    <location>
        <begin position="25"/>
        <end position="42"/>
    </location>
</feature>
<dbReference type="InterPro" id="IPR005135">
    <property type="entry name" value="Endo/exonuclease/phosphatase"/>
</dbReference>
<protein>
    <submittedName>
        <fullName evidence="3">Endonuclease/exonuclease/phosphatase family protein</fullName>
    </submittedName>
</protein>
<keyword evidence="4" id="KW-1185">Reference proteome</keyword>
<dbReference type="EMBL" id="JAJNDB010000001">
    <property type="protein sequence ID" value="MCD2192340.1"/>
    <property type="molecule type" value="Genomic_DNA"/>
</dbReference>
<comment type="caution">
    <text evidence="3">The sequence shown here is derived from an EMBL/GenBank/DDBJ whole genome shotgun (WGS) entry which is preliminary data.</text>
</comment>
<dbReference type="Proteomes" id="UP001199469">
    <property type="component" value="Unassembled WGS sequence"/>
</dbReference>
<dbReference type="Gene3D" id="3.60.10.10">
    <property type="entry name" value="Endonuclease/exonuclease/phosphatase"/>
    <property type="match status" value="1"/>
</dbReference>
<name>A0ABS8P267_9PSEU</name>